<dbReference type="AlphaFoldDB" id="A0A1S0U9E8"/>
<evidence type="ECO:0000256" key="1">
    <source>
        <dbReference type="SAM" id="MobiDB-lite"/>
    </source>
</evidence>
<feature type="region of interest" description="Disordered" evidence="1">
    <location>
        <begin position="1"/>
        <end position="21"/>
    </location>
</feature>
<feature type="compositionally biased region" description="Basic residues" evidence="1">
    <location>
        <begin position="10"/>
        <end position="21"/>
    </location>
</feature>
<accession>A0A1S0U9E8</accession>
<proteinExistence type="predicted"/>
<dbReference type="EMBL" id="JH712129">
    <property type="protein sequence ID" value="EFO27238.1"/>
    <property type="molecule type" value="Genomic_DNA"/>
</dbReference>
<protein>
    <submittedName>
        <fullName evidence="2">Uncharacterized protein</fullName>
    </submittedName>
</protein>
<organism evidence="2">
    <name type="scientific">Loa loa</name>
    <name type="common">Eye worm</name>
    <name type="synonym">Filaria loa</name>
    <dbReference type="NCBI Taxonomy" id="7209"/>
    <lineage>
        <taxon>Eukaryota</taxon>
        <taxon>Metazoa</taxon>
        <taxon>Ecdysozoa</taxon>
        <taxon>Nematoda</taxon>
        <taxon>Chromadorea</taxon>
        <taxon>Rhabditida</taxon>
        <taxon>Spirurina</taxon>
        <taxon>Spiruromorpha</taxon>
        <taxon>Filarioidea</taxon>
        <taxon>Onchocercidae</taxon>
        <taxon>Loa</taxon>
    </lineage>
</organism>
<evidence type="ECO:0000313" key="2">
    <source>
        <dbReference type="EMBL" id="EFO27238.1"/>
    </source>
</evidence>
<gene>
    <name evidence="2" type="ORF">LOAG_01241</name>
</gene>
<dbReference type="RefSeq" id="XP_003136828.1">
    <property type="nucleotide sequence ID" value="XM_003136780.1"/>
</dbReference>
<dbReference type="InParanoid" id="A0A1S0U9E8"/>
<name>A0A1S0U9E8_LOALO</name>
<sequence>MEKLFNQEKKKGKGEKKRSRGMLHQTYCGSRYGTAAELQFRKDVAVLHQPLQISGTIKKLDFFTINRDMILLNQTEIEIETISIMERWLLISLSISILLKVIAAYTQSSGNTLMRATRKVIQIM</sequence>
<dbReference type="CTD" id="9938614"/>
<dbReference type="GeneID" id="9938614"/>
<reference evidence="2" key="1">
    <citation type="submission" date="2012-04" db="EMBL/GenBank/DDBJ databases">
        <title>The Genome Sequence of Loa loa.</title>
        <authorList>
            <consortium name="The Broad Institute Genome Sequencing Platform"/>
            <consortium name="Broad Institute Genome Sequencing Center for Infectious Disease"/>
            <person name="Nutman T.B."/>
            <person name="Fink D.L."/>
            <person name="Russ C."/>
            <person name="Young S."/>
            <person name="Zeng Q."/>
            <person name="Gargeya S."/>
            <person name="Alvarado L."/>
            <person name="Berlin A."/>
            <person name="Chapman S.B."/>
            <person name="Chen Z."/>
            <person name="Freedman E."/>
            <person name="Gellesch M."/>
            <person name="Goldberg J."/>
            <person name="Griggs A."/>
            <person name="Gujja S."/>
            <person name="Heilman E.R."/>
            <person name="Heiman D."/>
            <person name="Howarth C."/>
            <person name="Mehta T."/>
            <person name="Neiman D."/>
            <person name="Pearson M."/>
            <person name="Roberts A."/>
            <person name="Saif S."/>
            <person name="Shea T."/>
            <person name="Shenoy N."/>
            <person name="Sisk P."/>
            <person name="Stolte C."/>
            <person name="Sykes S."/>
            <person name="White J."/>
            <person name="Yandava C."/>
            <person name="Haas B."/>
            <person name="Henn M.R."/>
            <person name="Nusbaum C."/>
            <person name="Birren B."/>
        </authorList>
    </citation>
    <scope>NUCLEOTIDE SEQUENCE [LARGE SCALE GENOMIC DNA]</scope>
</reference>
<dbReference type="KEGG" id="loa:LOAG_01241"/>